<evidence type="ECO:0000256" key="2">
    <source>
        <dbReference type="ARBA" id="ARBA00022490"/>
    </source>
</evidence>
<organism evidence="7">
    <name type="scientific">Culicoides sonorensis</name>
    <name type="common">Biting midge</name>
    <dbReference type="NCBI Taxonomy" id="179676"/>
    <lineage>
        <taxon>Eukaryota</taxon>
        <taxon>Metazoa</taxon>
        <taxon>Ecdysozoa</taxon>
        <taxon>Arthropoda</taxon>
        <taxon>Hexapoda</taxon>
        <taxon>Insecta</taxon>
        <taxon>Pterygota</taxon>
        <taxon>Neoptera</taxon>
        <taxon>Endopterygota</taxon>
        <taxon>Diptera</taxon>
        <taxon>Nematocera</taxon>
        <taxon>Chironomoidea</taxon>
        <taxon>Ceratopogonidae</taxon>
        <taxon>Ceratopogoninae</taxon>
        <taxon>Culicoides</taxon>
        <taxon>Monoculicoides</taxon>
    </lineage>
</organism>
<dbReference type="InterPro" id="IPR015943">
    <property type="entry name" value="WD40/YVTN_repeat-like_dom_sf"/>
</dbReference>
<evidence type="ECO:0000256" key="4">
    <source>
        <dbReference type="ARBA" id="ARBA00022737"/>
    </source>
</evidence>
<evidence type="ECO:0000313" key="7">
    <source>
        <dbReference type="EMBL" id="SSX22553.1"/>
    </source>
</evidence>
<keyword evidence="4" id="KW-0677">Repeat</keyword>
<dbReference type="EMBL" id="UFQT01000262">
    <property type="protein sequence ID" value="SSX22553.1"/>
    <property type="molecule type" value="Genomic_DNA"/>
</dbReference>
<name>A0A336M137_CULSO</name>
<dbReference type="Gene3D" id="2.130.10.10">
    <property type="entry name" value="YVTN repeat-like/Quinoprotein amine dehydrogenase"/>
    <property type="match status" value="1"/>
</dbReference>
<dbReference type="AlphaFoldDB" id="A0A336M137"/>
<dbReference type="VEuPathDB" id="VectorBase:CSON006973"/>
<protein>
    <submittedName>
        <fullName evidence="7">CSON006973 protein</fullName>
    </submittedName>
</protein>
<reference evidence="7" key="2">
    <citation type="submission" date="2018-07" db="EMBL/GenBank/DDBJ databases">
        <authorList>
            <person name="Quirk P.G."/>
            <person name="Krulwich T.A."/>
        </authorList>
    </citation>
    <scope>NUCLEOTIDE SEQUENCE</scope>
</reference>
<reference evidence="6" key="1">
    <citation type="submission" date="2018-04" db="EMBL/GenBank/DDBJ databases">
        <authorList>
            <person name="Go L.Y."/>
            <person name="Mitchell J.A."/>
        </authorList>
    </citation>
    <scope>NUCLEOTIDE SEQUENCE</scope>
    <source>
        <tissue evidence="6">Whole organism</tissue>
    </source>
</reference>
<sequence length="426" mass="49134">MDSADDKITLFANQTSEQDIFETKYKNIVIVRNASKNNLSSSKIKLKNIVDYSWEVKTYNGRLVAGHKDGKLIAYSIRAKNKGKYEGMIRIVNVENGKRALIKGVYNETIDLEFAYLTEPVLLAYINESTLFIQKIVECNDNLETSLIFQINDVIEHNINHDKVTWCPYIPESTCENDLYASQLVTWSRGTTFQCYNICFSPDGTTLAASTEDGFVRFYQIYLHSIDGPPRRLHEWKPHDGKAVKKILFLDNLKQNTTDEPLWKNAVTYSEELQEIKLWCCETWNCIQCITFQNIRDIPFHLNIGIDKTASYLILSDMNTQQVYAFCIEKCNLEEKTSFKTVIRFPVSSPILSFDIVYASLQRYKSSLCDTYFGQDIDEYDDETCPVLCILKMFIVQPKSVQECNFLYCPSSTKSLNINIDLKHTN</sequence>
<dbReference type="GO" id="GO:0000932">
    <property type="term" value="C:P-body"/>
    <property type="evidence" value="ECO:0007669"/>
    <property type="project" value="TreeGrafter"/>
</dbReference>
<dbReference type="Pfam" id="PF16529">
    <property type="entry name" value="Ge1_WD40"/>
    <property type="match status" value="2"/>
</dbReference>
<dbReference type="PANTHER" id="PTHR15598:SF5">
    <property type="entry name" value="ENHANCER OF MRNA-DECAPPING PROTEIN 4"/>
    <property type="match status" value="1"/>
</dbReference>
<dbReference type="GO" id="GO:0031087">
    <property type="term" value="P:deadenylation-independent decapping of nuclear-transcribed mRNA"/>
    <property type="evidence" value="ECO:0007669"/>
    <property type="project" value="InterPro"/>
</dbReference>
<proteinExistence type="predicted"/>
<dbReference type="OMA" id="HYARERP"/>
<evidence type="ECO:0000256" key="3">
    <source>
        <dbReference type="ARBA" id="ARBA00022574"/>
    </source>
</evidence>
<feature type="domain" description="Enhancer of mRNA-decapping protein 4 WD40 repeat region" evidence="5">
    <location>
        <begin position="41"/>
        <end position="198"/>
    </location>
</feature>
<dbReference type="EMBL" id="UFQS01000262">
    <property type="protein sequence ID" value="SSX02176.1"/>
    <property type="molecule type" value="Genomic_DNA"/>
</dbReference>
<evidence type="ECO:0000259" key="5">
    <source>
        <dbReference type="Pfam" id="PF16529"/>
    </source>
</evidence>
<evidence type="ECO:0000256" key="1">
    <source>
        <dbReference type="ARBA" id="ARBA00004496"/>
    </source>
</evidence>
<dbReference type="PANTHER" id="PTHR15598">
    <property type="entry name" value="ENHANCER OF MRNA-DECAPPING PROTEIN 4"/>
    <property type="match status" value="1"/>
</dbReference>
<dbReference type="InterPro" id="IPR045152">
    <property type="entry name" value="EDC4-like"/>
</dbReference>
<accession>A0A336M137</accession>
<keyword evidence="2" id="KW-0963">Cytoplasm</keyword>
<gene>
    <name evidence="7" type="primary">CSON006973</name>
</gene>
<evidence type="ECO:0000313" key="6">
    <source>
        <dbReference type="EMBL" id="SSX02176.1"/>
    </source>
</evidence>
<dbReference type="InterPro" id="IPR032401">
    <property type="entry name" value="EDC4_WD40"/>
</dbReference>
<keyword evidence="3" id="KW-0853">WD repeat</keyword>
<dbReference type="SUPFAM" id="SSF82171">
    <property type="entry name" value="DPP6 N-terminal domain-like"/>
    <property type="match status" value="1"/>
</dbReference>
<feature type="domain" description="Enhancer of mRNA-decapping protein 4 WD40 repeat region" evidence="5">
    <location>
        <begin position="199"/>
        <end position="330"/>
    </location>
</feature>
<comment type="subcellular location">
    <subcellularLocation>
        <location evidence="1">Cytoplasm</location>
    </subcellularLocation>
</comment>